<evidence type="ECO:0000259" key="6">
    <source>
        <dbReference type="PROSITE" id="PS50111"/>
    </source>
</evidence>
<feature type="domain" description="Methyl-accepting transducer" evidence="6">
    <location>
        <begin position="275"/>
        <end position="504"/>
    </location>
</feature>
<reference evidence="8 9" key="1">
    <citation type="journal article" date="2023" name="Antonie Van Leeuwenhoek">
        <title>Mesoterricola silvestris gen. nov., sp. nov., Mesoterricola sediminis sp. nov., Geothrix oryzae sp. nov., Geothrix edaphica sp. nov., Geothrix rubra sp. nov., and Geothrix limicola sp. nov., six novel members of Acidobacteriota isolated from soils.</title>
        <authorList>
            <person name="Itoh H."/>
            <person name="Sugisawa Y."/>
            <person name="Mise K."/>
            <person name="Xu Z."/>
            <person name="Kuniyasu M."/>
            <person name="Ushijima N."/>
            <person name="Kawano K."/>
            <person name="Kobayashi E."/>
            <person name="Shiratori Y."/>
            <person name="Masuda Y."/>
            <person name="Senoo K."/>
        </authorList>
    </citation>
    <scope>NUCLEOTIDE SEQUENCE [LARGE SCALE GENOMIC DNA]</scope>
    <source>
        <strain evidence="8 9">Red803</strain>
    </source>
</reference>
<dbReference type="Gene3D" id="1.10.287.950">
    <property type="entry name" value="Methyl-accepting chemotaxis protein"/>
    <property type="match status" value="1"/>
</dbReference>
<dbReference type="InterPro" id="IPR004089">
    <property type="entry name" value="MCPsignal_dom"/>
</dbReference>
<evidence type="ECO:0000256" key="3">
    <source>
        <dbReference type="PROSITE-ProRule" id="PRU00284"/>
    </source>
</evidence>
<comment type="similarity">
    <text evidence="2">Belongs to the methyl-accepting chemotaxis (MCP) protein family.</text>
</comment>
<comment type="caution">
    <text evidence="8">The sequence shown here is derived from an EMBL/GenBank/DDBJ whole genome shotgun (WGS) entry which is preliminary data.</text>
</comment>
<proteinExistence type="inferred from homology"/>
<dbReference type="SMART" id="SM00304">
    <property type="entry name" value="HAMP"/>
    <property type="match status" value="2"/>
</dbReference>
<name>A0ABQ5Q670_9BACT</name>
<evidence type="ECO:0000259" key="7">
    <source>
        <dbReference type="PROSITE" id="PS50885"/>
    </source>
</evidence>
<organism evidence="8 9">
    <name type="scientific">Geothrix rubra</name>
    <dbReference type="NCBI Taxonomy" id="2927977"/>
    <lineage>
        <taxon>Bacteria</taxon>
        <taxon>Pseudomonadati</taxon>
        <taxon>Acidobacteriota</taxon>
        <taxon>Holophagae</taxon>
        <taxon>Holophagales</taxon>
        <taxon>Holophagaceae</taxon>
        <taxon>Geothrix</taxon>
    </lineage>
</organism>
<dbReference type="PRINTS" id="PR00260">
    <property type="entry name" value="CHEMTRNSDUCR"/>
</dbReference>
<feature type="compositionally biased region" description="Basic and acidic residues" evidence="4">
    <location>
        <begin position="475"/>
        <end position="484"/>
    </location>
</feature>
<dbReference type="InterPro" id="IPR051310">
    <property type="entry name" value="MCP_chemotaxis"/>
</dbReference>
<dbReference type="Proteomes" id="UP001165089">
    <property type="component" value="Unassembled WGS sequence"/>
</dbReference>
<dbReference type="PANTHER" id="PTHR43531">
    <property type="entry name" value="PROTEIN ICFG"/>
    <property type="match status" value="1"/>
</dbReference>
<evidence type="ECO:0000256" key="4">
    <source>
        <dbReference type="SAM" id="MobiDB-lite"/>
    </source>
</evidence>
<accession>A0ABQ5Q670</accession>
<dbReference type="InterPro" id="IPR004090">
    <property type="entry name" value="Chemotax_Me-accpt_rcpt"/>
</dbReference>
<dbReference type="CDD" id="cd19411">
    <property type="entry name" value="MCP2201-like_sensor"/>
    <property type="match status" value="1"/>
</dbReference>
<evidence type="ECO:0000256" key="5">
    <source>
        <dbReference type="SAM" id="Phobius"/>
    </source>
</evidence>
<dbReference type="SMART" id="SM00283">
    <property type="entry name" value="MA"/>
    <property type="match status" value="1"/>
</dbReference>
<dbReference type="PROSITE" id="PS50111">
    <property type="entry name" value="CHEMOTAXIS_TRANSDUC_2"/>
    <property type="match status" value="1"/>
</dbReference>
<gene>
    <name evidence="8" type="primary">mcp34H-4</name>
    <name evidence="8" type="ORF">GETHPA_18170</name>
</gene>
<protein>
    <submittedName>
        <fullName evidence="8">Methyl-accepting chemotaxis protein</fullName>
    </submittedName>
</protein>
<feature type="transmembrane region" description="Helical" evidence="5">
    <location>
        <begin position="187"/>
        <end position="211"/>
    </location>
</feature>
<dbReference type="Pfam" id="PF12729">
    <property type="entry name" value="4HB_MCP_1"/>
    <property type="match status" value="1"/>
</dbReference>
<sequence>MLKSIRIGRRLGLAFGFVLGLLVLAVGLALVQVQTMGENLNRIVRVYSREQYLATTMQFQTQSIQVHLRTLLLTEDPAEVAATQQRLETARTAYAEAASQLQALLLSDEAKALFARMAEDREKALALNKQALALAADGKRKEAAALLLGEARHSNNAWITRMGEMARLTGDRLAEANQKAEEAHRTAVVSLVVLASVAVLAGAFAAITITWSITRPIRSFVGVLEAAAGGDLRVEASVDTKDEIGRLAESLNGMLRQLRQTIARMAQAASSVASGATELSASSEQMSAATDQIARSSETVHATTEQMASAILQLSASVQQVASNVKASVEQSNLAVAATQEGQQGGREAAEGMDRIRQATASIAKAVGVIQEIARQTNLLSLNAAIEAAKAGANGKGFAVVAEEVRKLAERSRQASLEIESLIQETHETVGQGTEAVTSTLGQMGRIHESIETMERMVQQIGVATEEQSNTSGEVARRVEETSREVGQNAAATQQLSATVQEISRTSAELARISEDLARDVAQFRL</sequence>
<evidence type="ECO:0000256" key="2">
    <source>
        <dbReference type="ARBA" id="ARBA00029447"/>
    </source>
</evidence>
<dbReference type="SUPFAM" id="SSF58104">
    <property type="entry name" value="Methyl-accepting chemotaxis protein (MCP) signaling domain"/>
    <property type="match status" value="1"/>
</dbReference>
<dbReference type="EMBL" id="BSDD01000003">
    <property type="protein sequence ID" value="GLH70284.1"/>
    <property type="molecule type" value="Genomic_DNA"/>
</dbReference>
<evidence type="ECO:0000313" key="9">
    <source>
        <dbReference type="Proteomes" id="UP001165089"/>
    </source>
</evidence>
<keyword evidence="5" id="KW-0812">Transmembrane</keyword>
<evidence type="ECO:0000313" key="8">
    <source>
        <dbReference type="EMBL" id="GLH70284.1"/>
    </source>
</evidence>
<dbReference type="CDD" id="cd06225">
    <property type="entry name" value="HAMP"/>
    <property type="match status" value="1"/>
</dbReference>
<keyword evidence="1" id="KW-0145">Chemotaxis</keyword>
<dbReference type="InterPro" id="IPR024478">
    <property type="entry name" value="HlyB_4HB_MCP"/>
</dbReference>
<evidence type="ECO:0000256" key="1">
    <source>
        <dbReference type="ARBA" id="ARBA00022500"/>
    </source>
</evidence>
<feature type="region of interest" description="Disordered" evidence="4">
    <location>
        <begin position="465"/>
        <end position="492"/>
    </location>
</feature>
<feature type="domain" description="HAMP" evidence="7">
    <location>
        <begin position="211"/>
        <end position="263"/>
    </location>
</feature>
<dbReference type="Pfam" id="PF00672">
    <property type="entry name" value="HAMP"/>
    <property type="match status" value="1"/>
</dbReference>
<dbReference type="InterPro" id="IPR003660">
    <property type="entry name" value="HAMP_dom"/>
</dbReference>
<keyword evidence="5" id="KW-0472">Membrane</keyword>
<dbReference type="PROSITE" id="PS50885">
    <property type="entry name" value="HAMP"/>
    <property type="match status" value="1"/>
</dbReference>
<keyword evidence="5" id="KW-1133">Transmembrane helix</keyword>
<dbReference type="InterPro" id="IPR047347">
    <property type="entry name" value="YvaQ-like_sensor"/>
</dbReference>
<dbReference type="PANTHER" id="PTHR43531:SF11">
    <property type="entry name" value="METHYL-ACCEPTING CHEMOTAXIS PROTEIN 3"/>
    <property type="match status" value="1"/>
</dbReference>
<keyword evidence="3" id="KW-0807">Transducer</keyword>
<keyword evidence="9" id="KW-1185">Reference proteome</keyword>
<dbReference type="RefSeq" id="WP_285724866.1">
    <property type="nucleotide sequence ID" value="NZ_BSDD01000003.1"/>
</dbReference>
<dbReference type="Pfam" id="PF00015">
    <property type="entry name" value="MCPsignal"/>
    <property type="match status" value="1"/>
</dbReference>